<dbReference type="RefSeq" id="WP_179912939.1">
    <property type="nucleotide sequence ID" value="NZ_JACBYE010000011.1"/>
</dbReference>
<dbReference type="GO" id="GO:0009089">
    <property type="term" value="P:lysine biosynthetic process via diaminopimelate"/>
    <property type="evidence" value="ECO:0007669"/>
    <property type="project" value="UniProtKB-UniRule"/>
</dbReference>
<feature type="binding site" evidence="12 15">
    <location>
        <position position="210"/>
    </location>
    <ligand>
        <name>pyruvate</name>
        <dbReference type="ChEBI" id="CHEBI:15361"/>
    </ligand>
</feature>
<dbReference type="PROSITE" id="PS00666">
    <property type="entry name" value="DHDPS_2"/>
    <property type="match status" value="1"/>
</dbReference>
<proteinExistence type="inferred from homology"/>
<dbReference type="NCBIfam" id="TIGR00674">
    <property type="entry name" value="dapA"/>
    <property type="match status" value="1"/>
</dbReference>
<comment type="pathway">
    <text evidence="2 12">Amino-acid biosynthesis; L-lysine biosynthesis via DAP pathway; (S)-tetrahydrodipicolinate from L-aspartate: step 3/4.</text>
</comment>
<dbReference type="PANTHER" id="PTHR12128">
    <property type="entry name" value="DIHYDRODIPICOLINATE SYNTHASE"/>
    <property type="match status" value="1"/>
</dbReference>
<keyword evidence="7 12" id="KW-0220">Diaminopimelate biosynthesis</keyword>
<evidence type="ECO:0000256" key="13">
    <source>
        <dbReference type="PIRNR" id="PIRNR001365"/>
    </source>
</evidence>
<dbReference type="GO" id="GO:0008840">
    <property type="term" value="F:4-hydroxy-tetrahydrodipicolinate synthase activity"/>
    <property type="evidence" value="ECO:0007669"/>
    <property type="project" value="UniProtKB-UniRule"/>
</dbReference>
<evidence type="ECO:0000256" key="2">
    <source>
        <dbReference type="ARBA" id="ARBA00005120"/>
    </source>
</evidence>
<dbReference type="EMBL" id="JACBYE010000011">
    <property type="protein sequence ID" value="NYS93244.1"/>
    <property type="molecule type" value="Genomic_DNA"/>
</dbReference>
<feature type="binding site" evidence="12 15">
    <location>
        <position position="54"/>
    </location>
    <ligand>
        <name>pyruvate</name>
        <dbReference type="ChEBI" id="CHEBI:15361"/>
    </ligand>
</feature>
<evidence type="ECO:0000256" key="7">
    <source>
        <dbReference type="ARBA" id="ARBA00022915"/>
    </source>
</evidence>
<feature type="active site" description="Proton donor/acceptor" evidence="12 14">
    <location>
        <position position="142"/>
    </location>
</feature>
<dbReference type="InterPro" id="IPR005263">
    <property type="entry name" value="DapA"/>
</dbReference>
<evidence type="ECO:0000256" key="3">
    <source>
        <dbReference type="ARBA" id="ARBA00007592"/>
    </source>
</evidence>
<dbReference type="Proteomes" id="UP000561011">
    <property type="component" value="Unassembled WGS sequence"/>
</dbReference>
<evidence type="ECO:0000256" key="12">
    <source>
        <dbReference type="HAMAP-Rule" id="MF_00418"/>
    </source>
</evidence>
<evidence type="ECO:0000256" key="1">
    <source>
        <dbReference type="ARBA" id="ARBA00003294"/>
    </source>
</evidence>
<dbReference type="Pfam" id="PF00701">
    <property type="entry name" value="DHDPS"/>
    <property type="match status" value="1"/>
</dbReference>
<reference evidence="16 17" key="1">
    <citation type="submission" date="2020-07" db="EMBL/GenBank/DDBJ databases">
        <title>MOT database genomes.</title>
        <authorList>
            <person name="Joseph S."/>
            <person name="Aduse-Opoku J."/>
            <person name="Hashim A."/>
            <person name="Wade W."/>
            <person name="Curtis M."/>
        </authorList>
    </citation>
    <scope>NUCLEOTIDE SEQUENCE [LARGE SCALE GENOMIC DNA]</scope>
    <source>
        <strain evidence="16 17">DSM 100099</strain>
    </source>
</reference>
<keyword evidence="8 12" id="KW-0457">Lysine biosynthesis</keyword>
<evidence type="ECO:0000313" key="16">
    <source>
        <dbReference type="EMBL" id="NYS93244.1"/>
    </source>
</evidence>
<keyword evidence="9 12" id="KW-0456">Lyase</keyword>
<evidence type="ECO:0000256" key="5">
    <source>
        <dbReference type="ARBA" id="ARBA00022490"/>
    </source>
</evidence>
<comment type="caution">
    <text evidence="16">The sequence shown here is derived from an EMBL/GenBank/DDBJ whole genome shotgun (WGS) entry which is preliminary data.</text>
</comment>
<comment type="function">
    <text evidence="1 12">Catalyzes the condensation of (S)-aspartate-beta-semialdehyde [(S)-ASA] and pyruvate to 4-hydroxy-tetrahydrodipicolinate (HTPA).</text>
</comment>
<name>A0A853EU17_9MICO</name>
<dbReference type="PRINTS" id="PR00146">
    <property type="entry name" value="DHPICSNTHASE"/>
</dbReference>
<evidence type="ECO:0000256" key="11">
    <source>
        <dbReference type="ARBA" id="ARBA00047836"/>
    </source>
</evidence>
<dbReference type="SMART" id="SM01130">
    <property type="entry name" value="DHDPS"/>
    <property type="match status" value="1"/>
</dbReference>
<dbReference type="PIRSF" id="PIRSF001365">
    <property type="entry name" value="DHDPS"/>
    <property type="match status" value="1"/>
</dbReference>
<comment type="subcellular location">
    <subcellularLocation>
        <location evidence="12">Cytoplasm</location>
    </subcellularLocation>
</comment>
<keyword evidence="6 12" id="KW-0028">Amino-acid biosynthesis</keyword>
<feature type="site" description="Part of a proton relay during catalysis" evidence="12">
    <location>
        <position position="53"/>
    </location>
</feature>
<dbReference type="PROSITE" id="PS00665">
    <property type="entry name" value="DHDPS_1"/>
    <property type="match status" value="1"/>
</dbReference>
<dbReference type="SUPFAM" id="SSF51569">
    <property type="entry name" value="Aldolase"/>
    <property type="match status" value="1"/>
</dbReference>
<protein>
    <recommendedName>
        <fullName evidence="4 12">4-hydroxy-tetrahydrodipicolinate synthase</fullName>
        <shortName evidence="12">HTPA synthase</shortName>
        <ecNumber evidence="4 12">4.3.3.7</ecNumber>
    </recommendedName>
</protein>
<evidence type="ECO:0000256" key="6">
    <source>
        <dbReference type="ARBA" id="ARBA00022605"/>
    </source>
</evidence>
<dbReference type="AlphaFoldDB" id="A0A853EU17"/>
<keyword evidence="10 12" id="KW-0704">Schiff base</keyword>
<comment type="catalytic activity">
    <reaction evidence="11 12">
        <text>L-aspartate 4-semialdehyde + pyruvate = (2S,4S)-4-hydroxy-2,3,4,5-tetrahydrodipicolinate + H2O + H(+)</text>
        <dbReference type="Rhea" id="RHEA:34171"/>
        <dbReference type="ChEBI" id="CHEBI:15361"/>
        <dbReference type="ChEBI" id="CHEBI:15377"/>
        <dbReference type="ChEBI" id="CHEBI:15378"/>
        <dbReference type="ChEBI" id="CHEBI:67139"/>
        <dbReference type="ChEBI" id="CHEBI:537519"/>
        <dbReference type="EC" id="4.3.3.7"/>
    </reaction>
</comment>
<dbReference type="InterPro" id="IPR020624">
    <property type="entry name" value="Schiff_base-form_aldolases_CS"/>
</dbReference>
<dbReference type="InterPro" id="IPR002220">
    <property type="entry name" value="DapA-like"/>
</dbReference>
<comment type="caution">
    <text evidence="12">Was originally thought to be a dihydrodipicolinate synthase (DHDPS), catalyzing the condensation of (S)-aspartate-beta-semialdehyde [(S)-ASA] and pyruvate to dihydrodipicolinate (DHDP). However, it was shown in E.coli that the product of the enzymatic reaction is not dihydrodipicolinate but in fact (4S)-4-hydroxy-2,3,4,5-tetrahydro-(2S)-dipicolinic acid (HTPA), and that the consecutive dehydration reaction leading to DHDP is not spontaneous but catalyzed by DapB.</text>
</comment>
<evidence type="ECO:0000256" key="14">
    <source>
        <dbReference type="PIRSR" id="PIRSR001365-1"/>
    </source>
</evidence>
<feature type="site" description="Part of a proton relay during catalysis" evidence="12">
    <location>
        <position position="116"/>
    </location>
</feature>
<evidence type="ECO:0000256" key="15">
    <source>
        <dbReference type="PIRSR" id="PIRSR001365-2"/>
    </source>
</evidence>
<gene>
    <name evidence="12 16" type="primary">dapA</name>
    <name evidence="16" type="ORF">HZZ10_06840</name>
</gene>
<feature type="active site" description="Schiff-base intermediate with substrate" evidence="12 14">
    <location>
        <position position="170"/>
    </location>
</feature>
<dbReference type="PANTHER" id="PTHR12128:SF66">
    <property type="entry name" value="4-HYDROXY-2-OXOGLUTARATE ALDOLASE, MITOCHONDRIAL"/>
    <property type="match status" value="1"/>
</dbReference>
<organism evidence="16 17">
    <name type="scientific">Sanguibacter inulinus</name>
    <dbReference type="NCBI Taxonomy" id="60922"/>
    <lineage>
        <taxon>Bacteria</taxon>
        <taxon>Bacillati</taxon>
        <taxon>Actinomycetota</taxon>
        <taxon>Actinomycetes</taxon>
        <taxon>Micrococcales</taxon>
        <taxon>Sanguibacteraceae</taxon>
        <taxon>Sanguibacter</taxon>
    </lineage>
</organism>
<dbReference type="GO" id="GO:0019877">
    <property type="term" value="P:diaminopimelate biosynthetic process"/>
    <property type="evidence" value="ECO:0007669"/>
    <property type="project" value="UniProtKB-UniRule"/>
</dbReference>
<keyword evidence="17" id="KW-1185">Reference proteome</keyword>
<dbReference type="Gene3D" id="3.20.20.70">
    <property type="entry name" value="Aldolase class I"/>
    <property type="match status" value="1"/>
</dbReference>
<dbReference type="InterPro" id="IPR013785">
    <property type="entry name" value="Aldolase_TIM"/>
</dbReference>
<keyword evidence="5 12" id="KW-0963">Cytoplasm</keyword>
<dbReference type="UniPathway" id="UPA00034">
    <property type="reaction ID" value="UER00017"/>
</dbReference>
<accession>A0A853EU17</accession>
<evidence type="ECO:0000256" key="10">
    <source>
        <dbReference type="ARBA" id="ARBA00023270"/>
    </source>
</evidence>
<dbReference type="EC" id="4.3.3.7" evidence="4 12"/>
<dbReference type="GO" id="GO:0005829">
    <property type="term" value="C:cytosol"/>
    <property type="evidence" value="ECO:0007669"/>
    <property type="project" value="TreeGrafter"/>
</dbReference>
<dbReference type="CDD" id="cd00950">
    <property type="entry name" value="DHDPS"/>
    <property type="match status" value="1"/>
</dbReference>
<dbReference type="HAMAP" id="MF_00418">
    <property type="entry name" value="DapA"/>
    <property type="match status" value="1"/>
</dbReference>
<comment type="similarity">
    <text evidence="3 12 13">Belongs to the DapA family.</text>
</comment>
<dbReference type="InterPro" id="IPR020625">
    <property type="entry name" value="Schiff_base-form_aldolases_AS"/>
</dbReference>
<sequence length="306" mass="31169">MALPTSSTRPFGTMLTAMVTPFSPDGAVDLDAAVALAAHLVDGGHDGLVLNGTTGESPTTHAPEKADLVRAVVDAVGDRAVIVAGAGSNDTDHSIRMAEQSAAAGAHGLLVVSPYYSRPSQGGIVQHTTAIADSTDLPVMVYDIPGRSGVRLTSETYERLAGHDKIVAVKDATGDVYAAAQNIARTGLAWYSGDDALYLPFLAHGAVGLVSVVGHVVGRELVEIGQAFQAGDHARATSLFVGIVPVIDAVMGGGFGVVMIKSALVDLGLIPDGHLRLPQVGATQAEAEAVRAALRAVGLLDGSASL</sequence>
<evidence type="ECO:0000313" key="17">
    <source>
        <dbReference type="Proteomes" id="UP000561011"/>
    </source>
</evidence>
<comment type="subunit">
    <text evidence="12">Homotetramer; dimer of dimers.</text>
</comment>
<evidence type="ECO:0000256" key="9">
    <source>
        <dbReference type="ARBA" id="ARBA00023239"/>
    </source>
</evidence>
<evidence type="ECO:0000256" key="8">
    <source>
        <dbReference type="ARBA" id="ARBA00023154"/>
    </source>
</evidence>
<evidence type="ECO:0000256" key="4">
    <source>
        <dbReference type="ARBA" id="ARBA00012086"/>
    </source>
</evidence>